<evidence type="ECO:0000313" key="4">
    <source>
        <dbReference type="EMBL" id="GMS84243.1"/>
    </source>
</evidence>
<name>A0AAV5SMB6_9BILA</name>
<comment type="caution">
    <text evidence="4">The sequence shown here is derived from an EMBL/GenBank/DDBJ whole genome shotgun (WGS) entry which is preliminary data.</text>
</comment>
<dbReference type="InterPro" id="IPR055089">
    <property type="entry name" value="COP9_N"/>
</dbReference>
<dbReference type="InterPro" id="IPR050756">
    <property type="entry name" value="CSN3"/>
</dbReference>
<evidence type="ECO:0000256" key="1">
    <source>
        <dbReference type="ARBA" id="ARBA00022490"/>
    </source>
</evidence>
<feature type="domain" description="COP9 signalosome complex subunit 3 N-terminal helical repeats" evidence="3">
    <location>
        <begin position="104"/>
        <end position="338"/>
    </location>
</feature>
<organism evidence="4 5">
    <name type="scientific">Pristionchus entomophagus</name>
    <dbReference type="NCBI Taxonomy" id="358040"/>
    <lineage>
        <taxon>Eukaryota</taxon>
        <taxon>Metazoa</taxon>
        <taxon>Ecdysozoa</taxon>
        <taxon>Nematoda</taxon>
        <taxon>Chromadorea</taxon>
        <taxon>Rhabditida</taxon>
        <taxon>Rhabditina</taxon>
        <taxon>Diplogasteromorpha</taxon>
        <taxon>Diplogasteroidea</taxon>
        <taxon>Neodiplogasteridae</taxon>
        <taxon>Pristionchus</taxon>
    </lineage>
</organism>
<dbReference type="Pfam" id="PF22788">
    <property type="entry name" value="COP9_hel_rpt"/>
    <property type="match status" value="1"/>
</dbReference>
<evidence type="ECO:0000259" key="3">
    <source>
        <dbReference type="Pfam" id="PF22788"/>
    </source>
</evidence>
<protein>
    <recommendedName>
        <fullName evidence="3">COP9 signalosome complex subunit 3 N-terminal helical repeats domain-containing protein</fullName>
    </recommendedName>
</protein>
<evidence type="ECO:0000256" key="2">
    <source>
        <dbReference type="SAM" id="MobiDB-lite"/>
    </source>
</evidence>
<dbReference type="GO" id="GO:0006511">
    <property type="term" value="P:ubiquitin-dependent protein catabolic process"/>
    <property type="evidence" value="ECO:0007669"/>
    <property type="project" value="TreeGrafter"/>
</dbReference>
<gene>
    <name evidence="4" type="ORF">PENTCL1PPCAC_6418</name>
</gene>
<proteinExistence type="predicted"/>
<feature type="region of interest" description="Disordered" evidence="2">
    <location>
        <begin position="1"/>
        <end position="83"/>
    </location>
</feature>
<feature type="compositionally biased region" description="Low complexity" evidence="2">
    <location>
        <begin position="14"/>
        <end position="41"/>
    </location>
</feature>
<dbReference type="EMBL" id="BTSX01000002">
    <property type="protein sequence ID" value="GMS84243.1"/>
    <property type="molecule type" value="Genomic_DNA"/>
</dbReference>
<dbReference type="Proteomes" id="UP001432027">
    <property type="component" value="Unassembled WGS sequence"/>
</dbReference>
<feature type="compositionally biased region" description="Low complexity" evidence="2">
    <location>
        <begin position="51"/>
        <end position="73"/>
    </location>
</feature>
<dbReference type="GO" id="GO:0008180">
    <property type="term" value="C:COP9 signalosome"/>
    <property type="evidence" value="ECO:0007669"/>
    <property type="project" value="TreeGrafter"/>
</dbReference>
<evidence type="ECO:0000313" key="5">
    <source>
        <dbReference type="Proteomes" id="UP001432027"/>
    </source>
</evidence>
<keyword evidence="1" id="KW-0963">Cytoplasm</keyword>
<feature type="region of interest" description="Disordered" evidence="2">
    <location>
        <begin position="523"/>
        <end position="556"/>
    </location>
</feature>
<dbReference type="PANTHER" id="PTHR10758:SF1">
    <property type="entry name" value="COP9 SIGNALOSOME COMPLEX SUBUNIT 3"/>
    <property type="match status" value="1"/>
</dbReference>
<keyword evidence="5" id="KW-1185">Reference proteome</keyword>
<reference evidence="4" key="1">
    <citation type="submission" date="2023-10" db="EMBL/GenBank/DDBJ databases">
        <title>Genome assembly of Pristionchus species.</title>
        <authorList>
            <person name="Yoshida K."/>
            <person name="Sommer R.J."/>
        </authorList>
    </citation>
    <scope>NUCLEOTIDE SEQUENCE</scope>
    <source>
        <strain evidence="4">RS0144</strain>
    </source>
</reference>
<sequence length="556" mass="60226">MSDSVHPPSPSGPSLPALDTAAAPAESSSNAVAAAAAVADAGPSTDVDAVSIPSLSMASSSAPSPSQSSSSQPSPSPSGGAAKYENTKELKTLKEKIANLGAKGNFSEQVEVLRSSEATLIKYYPLLEEFLISLDPLHSTAAIVLALAVMVEGATAKKQDRDMMRASDILKNFVESKVLVKEQLLMVIDIYVATFRRITNFLIYKEEFVNGIPFVSAGIDNVVDPSEQTITSLHGFLFTLCLKAHAIGPGLNYLYPYIRGILSETNPTVGVLSQTDSRPLLTYLYYGALLTARASQWKRSSSLLKAACFVPGYAVSEIQIEALKKLHIISFIAYGRMSIPARSPNLTKAWKQHGGSYGSLAAELEGGTLSDWDDETNSYGEDKPLSTDQIAERAKIVHKYLSGSKKTYEKDQNVELLLILMNECKLRAVIKVAEMYKVASLARITQLAKLENEEETKQVLTALIDGGRLLVSDDGEGFIRLELPVVTQALGDITERQQRLVAISEDVKRLDIQAQKTTWYMQRTNKSGHANDDEGLSMSNVPDQFMAPAAPTSVPM</sequence>
<accession>A0AAV5SMB6</accession>
<dbReference type="AlphaFoldDB" id="A0AAV5SMB6"/>
<dbReference type="PANTHER" id="PTHR10758">
    <property type="entry name" value="26S PROTEASOME NON-ATPASE REGULATORY SUBUNIT 3/COP9 SIGNALOSOME COMPLEX SUBUNIT 3"/>
    <property type="match status" value="1"/>
</dbReference>